<dbReference type="PROSITE" id="PS51163">
    <property type="entry name" value="YRDC"/>
    <property type="match status" value="1"/>
</dbReference>
<name>A0ABP8BLK2_9ACTN</name>
<evidence type="ECO:0000256" key="4">
    <source>
        <dbReference type="ARBA" id="ARBA00022723"/>
    </source>
</evidence>
<gene>
    <name evidence="13" type="primary">hypF</name>
    <name evidence="13" type="ORF">GCM10022252_76820</name>
</gene>
<dbReference type="InterPro" id="IPR051060">
    <property type="entry name" value="Carbamoyltrans_HypF-like"/>
</dbReference>
<dbReference type="InterPro" id="IPR001792">
    <property type="entry name" value="Acylphosphatase-like_dom"/>
</dbReference>
<evidence type="ECO:0000259" key="12">
    <source>
        <dbReference type="PROSITE" id="PS51163"/>
    </source>
</evidence>
<dbReference type="RefSeq" id="WP_344923274.1">
    <property type="nucleotide sequence ID" value="NZ_BAABAQ010000021.1"/>
</dbReference>
<dbReference type="InterPro" id="IPR011125">
    <property type="entry name" value="Znf_HypF"/>
</dbReference>
<dbReference type="EMBL" id="BAABAQ010000021">
    <property type="protein sequence ID" value="GAA4209826.1"/>
    <property type="molecule type" value="Genomic_DNA"/>
</dbReference>
<feature type="active site" evidence="9">
    <location>
        <position position="44"/>
    </location>
</feature>
<evidence type="ECO:0000256" key="8">
    <source>
        <dbReference type="PIRNR" id="PIRNR006256"/>
    </source>
</evidence>
<dbReference type="Pfam" id="PF07503">
    <property type="entry name" value="zf-HYPF"/>
    <property type="match status" value="2"/>
</dbReference>
<dbReference type="EC" id="6.2.-.-" evidence="8"/>
<dbReference type="PROSITE" id="PS00150">
    <property type="entry name" value="ACYLPHOSPHATASE_1"/>
    <property type="match status" value="1"/>
</dbReference>
<evidence type="ECO:0000256" key="6">
    <source>
        <dbReference type="ARBA" id="ARBA00022833"/>
    </source>
</evidence>
<dbReference type="Gene3D" id="3.30.110.120">
    <property type="match status" value="1"/>
</dbReference>
<dbReference type="PANTHER" id="PTHR42959">
    <property type="entry name" value="CARBAMOYLTRANSFERASE"/>
    <property type="match status" value="1"/>
</dbReference>
<dbReference type="InterPro" id="IPR004421">
    <property type="entry name" value="Carbamoyltransferase_HypF"/>
</dbReference>
<feature type="domain" description="YrdC-like" evidence="12">
    <location>
        <begin position="234"/>
        <end position="419"/>
    </location>
</feature>
<sequence length="796" mass="84445">MGTGRGPARIRVRIRVEGIVQGVGFRPHVHSLARRLRLSGWVGNDDRGVFIEAEGEPGDVACFREGLRDQAPPLAAIHRVTTTAIPVRGDRGFRIAASQGGNHRVTLVSPDVATCDDCLAELFDPADRRHRHPFVNCTNCGPRFTIIRDVPYDRPATTMGGFAMCGECEREYLDPSDRRFHAQPICCPACGPVLRLLDGGLHDDDPPPRGPGDSLDGGGPRSDGAHARGPGDGADPIGAAVEVLRAGGVLAVKGLGGYHLAVDATDEEATRVLRSRKHREERPFAVMVPDLRAARALCELDAEAERLLTGPQRPIVLLPRRPGAEVAGAVAPGDRRLGLMLPYTPVHHLLAAELARPCVLTSGNLSDEPIAYRDGDALARLAGVADAFLTHDRPIHVRADDSVLLAARGGALPLRRSRGYAPEPLRLSPPARRAVLACGAELKSTFCLARQGHAFVSHHIGDLENYETLRSFTEGIEHLRRLLGITPGLVAHDLHPEYLSTKYALGLETPGSVDLTGVQHHHAHIASCLADNRESGPVIGVAFDGLGYGTDGTIWGGEFLVADLVGFTRAGRLAPVPMPGGTAAIRQPWRMAAAHLHAAYGDGLPEDLPVRARHGHRWDEVVAVARAGTNSPLTSSAGRLFDAVAAILGLRDTAGYEGQAAIALEQCADPTEQGAYQARIADEGPLVTIRAADLVRAVVEDTRAGAVPARVAARFHNGLAVAAARVCARLRDDTGLGTVALSGGVFQNRLLLDGLTTALRLRGLRVLTHRAVPPNDGGVSFGQAAVAAARDTLGLP</sequence>
<dbReference type="InterPro" id="IPR041440">
    <property type="entry name" value="HypF_C"/>
</dbReference>
<keyword evidence="4" id="KW-0479">Metal-binding</keyword>
<dbReference type="InterPro" id="IPR017945">
    <property type="entry name" value="DHBP_synth_RibB-like_a/b_dom"/>
</dbReference>
<reference evidence="14" key="1">
    <citation type="journal article" date="2019" name="Int. J. Syst. Evol. Microbiol.">
        <title>The Global Catalogue of Microorganisms (GCM) 10K type strain sequencing project: providing services to taxonomists for standard genome sequencing and annotation.</title>
        <authorList>
            <consortium name="The Broad Institute Genomics Platform"/>
            <consortium name="The Broad Institute Genome Sequencing Center for Infectious Disease"/>
            <person name="Wu L."/>
            <person name="Ma J."/>
        </authorList>
    </citation>
    <scope>NUCLEOTIDE SEQUENCE [LARGE SCALE GENOMIC DNA]</scope>
    <source>
        <strain evidence="14">JCM 17388</strain>
    </source>
</reference>
<dbReference type="SUPFAM" id="SSF55821">
    <property type="entry name" value="YrdC/RibB"/>
    <property type="match status" value="1"/>
</dbReference>
<comment type="pathway">
    <text evidence="1">Protein modification; [NiFe] hydrogenase maturation.</text>
</comment>
<keyword evidence="3" id="KW-0436">Ligase</keyword>
<comment type="catalytic activity">
    <reaction evidence="9">
        <text>an acyl phosphate + H2O = a carboxylate + phosphate + H(+)</text>
        <dbReference type="Rhea" id="RHEA:14965"/>
        <dbReference type="ChEBI" id="CHEBI:15377"/>
        <dbReference type="ChEBI" id="CHEBI:15378"/>
        <dbReference type="ChEBI" id="CHEBI:29067"/>
        <dbReference type="ChEBI" id="CHEBI:43474"/>
        <dbReference type="ChEBI" id="CHEBI:59918"/>
        <dbReference type="EC" id="3.6.1.7"/>
    </reaction>
</comment>
<dbReference type="NCBIfam" id="TIGR00143">
    <property type="entry name" value="hypF"/>
    <property type="match status" value="1"/>
</dbReference>
<keyword evidence="5" id="KW-0863">Zinc-finger</keyword>
<dbReference type="InterPro" id="IPR006070">
    <property type="entry name" value="Sua5-like_dom"/>
</dbReference>
<evidence type="ECO:0000259" key="11">
    <source>
        <dbReference type="PROSITE" id="PS51160"/>
    </source>
</evidence>
<evidence type="ECO:0000256" key="5">
    <source>
        <dbReference type="ARBA" id="ARBA00022771"/>
    </source>
</evidence>
<feature type="region of interest" description="Disordered" evidence="10">
    <location>
        <begin position="200"/>
        <end position="234"/>
    </location>
</feature>
<dbReference type="InterPro" id="IPR036046">
    <property type="entry name" value="Acylphosphatase-like_dom_sf"/>
</dbReference>
<keyword evidence="14" id="KW-1185">Reference proteome</keyword>
<evidence type="ECO:0000313" key="14">
    <source>
        <dbReference type="Proteomes" id="UP001501251"/>
    </source>
</evidence>
<dbReference type="PANTHER" id="PTHR42959:SF1">
    <property type="entry name" value="CARBAMOYLTRANSFERASE HYPF"/>
    <property type="match status" value="1"/>
</dbReference>
<comment type="caution">
    <text evidence="13">The sequence shown here is derived from an EMBL/GenBank/DDBJ whole genome shotgun (WGS) entry which is preliminary data.</text>
</comment>
<evidence type="ECO:0000313" key="13">
    <source>
        <dbReference type="EMBL" id="GAA4209826.1"/>
    </source>
</evidence>
<dbReference type="SUPFAM" id="SSF54975">
    <property type="entry name" value="Acylphosphatase/BLUF domain-like"/>
    <property type="match status" value="1"/>
</dbReference>
<keyword evidence="6" id="KW-0862">Zinc</keyword>
<dbReference type="Proteomes" id="UP001501251">
    <property type="component" value="Unassembled WGS sequence"/>
</dbReference>
<dbReference type="PROSITE" id="PS51160">
    <property type="entry name" value="ACYLPHOSPHATASE_3"/>
    <property type="match status" value="1"/>
</dbReference>
<dbReference type="InterPro" id="IPR055128">
    <property type="entry name" value="HypF_C_2"/>
</dbReference>
<evidence type="ECO:0000256" key="3">
    <source>
        <dbReference type="ARBA" id="ARBA00022598"/>
    </source>
</evidence>
<evidence type="ECO:0000256" key="10">
    <source>
        <dbReference type="SAM" id="MobiDB-lite"/>
    </source>
</evidence>
<dbReference type="InterPro" id="IPR017968">
    <property type="entry name" value="Acylphosphatase_CS"/>
</dbReference>
<evidence type="ECO:0000256" key="1">
    <source>
        <dbReference type="ARBA" id="ARBA00004711"/>
    </source>
</evidence>
<dbReference type="PIRSF" id="PIRSF006256">
    <property type="entry name" value="CMPcnvr_hdrg_mat"/>
    <property type="match status" value="1"/>
</dbReference>
<organism evidence="13 14">
    <name type="scientific">Streptosporangium oxazolinicum</name>
    <dbReference type="NCBI Taxonomy" id="909287"/>
    <lineage>
        <taxon>Bacteria</taxon>
        <taxon>Bacillati</taxon>
        <taxon>Actinomycetota</taxon>
        <taxon>Actinomycetes</taxon>
        <taxon>Streptosporangiales</taxon>
        <taxon>Streptosporangiaceae</taxon>
        <taxon>Streptosporangium</taxon>
    </lineage>
</organism>
<proteinExistence type="inferred from homology"/>
<dbReference type="Gene3D" id="3.90.870.50">
    <property type="match status" value="1"/>
</dbReference>
<accession>A0ABP8BLK2</accession>
<comment type="catalytic activity">
    <reaction evidence="7">
        <text>C-terminal L-cysteinyl-[HypE protein] + carbamoyl phosphate + ATP + H2O = C-terminal S-carboxamide-L-cysteinyl-[HypE protein] + AMP + phosphate + diphosphate + H(+)</text>
        <dbReference type="Rhea" id="RHEA:55636"/>
        <dbReference type="Rhea" id="RHEA-COMP:14247"/>
        <dbReference type="Rhea" id="RHEA-COMP:14392"/>
        <dbReference type="ChEBI" id="CHEBI:15377"/>
        <dbReference type="ChEBI" id="CHEBI:15378"/>
        <dbReference type="ChEBI" id="CHEBI:30616"/>
        <dbReference type="ChEBI" id="CHEBI:33019"/>
        <dbReference type="ChEBI" id="CHEBI:43474"/>
        <dbReference type="ChEBI" id="CHEBI:58228"/>
        <dbReference type="ChEBI" id="CHEBI:76913"/>
        <dbReference type="ChEBI" id="CHEBI:139126"/>
        <dbReference type="ChEBI" id="CHEBI:456215"/>
    </reaction>
</comment>
<dbReference type="Gene3D" id="3.30.420.360">
    <property type="match status" value="1"/>
</dbReference>
<evidence type="ECO:0000256" key="9">
    <source>
        <dbReference type="PROSITE-ProRule" id="PRU00520"/>
    </source>
</evidence>
<feature type="active site" evidence="9">
    <location>
        <position position="26"/>
    </location>
</feature>
<evidence type="ECO:0000256" key="7">
    <source>
        <dbReference type="ARBA" id="ARBA00048220"/>
    </source>
</evidence>
<protein>
    <recommendedName>
        <fullName evidence="8">Carbamoyltransferase</fullName>
        <ecNumber evidence="8">6.2.-.-</ecNumber>
    </recommendedName>
</protein>
<feature type="domain" description="Acylphosphatase-like" evidence="11">
    <location>
        <begin position="11"/>
        <end position="97"/>
    </location>
</feature>
<keyword evidence="9" id="KW-0378">Hydrolase</keyword>
<dbReference type="Gene3D" id="3.30.420.40">
    <property type="match status" value="1"/>
</dbReference>
<dbReference type="Pfam" id="PF01300">
    <property type="entry name" value="Sua5_yciO_yrdC"/>
    <property type="match status" value="1"/>
</dbReference>
<dbReference type="Pfam" id="PF00708">
    <property type="entry name" value="Acylphosphatase"/>
    <property type="match status" value="1"/>
</dbReference>
<dbReference type="Pfam" id="PF17788">
    <property type="entry name" value="HypF_C"/>
    <property type="match status" value="1"/>
</dbReference>
<comment type="similarity">
    <text evidence="2 8">Belongs to the carbamoyltransferase HypF family.</text>
</comment>
<dbReference type="Pfam" id="PF22521">
    <property type="entry name" value="HypF_C_2"/>
    <property type="match status" value="1"/>
</dbReference>
<evidence type="ECO:0000256" key="2">
    <source>
        <dbReference type="ARBA" id="ARBA00008097"/>
    </source>
</evidence>